<accession>A0A933L3B0</accession>
<feature type="domain" description="HTH araC/xylS-type" evidence="4">
    <location>
        <begin position="192"/>
        <end position="290"/>
    </location>
</feature>
<dbReference type="PROSITE" id="PS00041">
    <property type="entry name" value="HTH_ARAC_FAMILY_1"/>
    <property type="match status" value="1"/>
</dbReference>
<dbReference type="InterPro" id="IPR009057">
    <property type="entry name" value="Homeodomain-like_sf"/>
</dbReference>
<dbReference type="PRINTS" id="PR00032">
    <property type="entry name" value="HTHARAC"/>
</dbReference>
<dbReference type="InterPro" id="IPR020449">
    <property type="entry name" value="Tscrpt_reg_AraC-type_HTH"/>
</dbReference>
<dbReference type="InterPro" id="IPR018060">
    <property type="entry name" value="HTH_AraC"/>
</dbReference>
<reference evidence="5" key="1">
    <citation type="submission" date="2020-07" db="EMBL/GenBank/DDBJ databases">
        <title>Huge and variable diversity of episymbiotic CPR bacteria and DPANN archaea in groundwater ecosystems.</title>
        <authorList>
            <person name="He C.Y."/>
            <person name="Keren R."/>
            <person name="Whittaker M."/>
            <person name="Farag I.F."/>
            <person name="Doudna J."/>
            <person name="Cate J.H.D."/>
            <person name="Banfield J.F."/>
        </authorList>
    </citation>
    <scope>NUCLEOTIDE SEQUENCE</scope>
    <source>
        <strain evidence="5">NC_groundwater_1586_Pr3_B-0.1um_66_15</strain>
    </source>
</reference>
<dbReference type="GO" id="GO:0043565">
    <property type="term" value="F:sequence-specific DNA binding"/>
    <property type="evidence" value="ECO:0007669"/>
    <property type="project" value="InterPro"/>
</dbReference>
<dbReference type="AlphaFoldDB" id="A0A933L3B0"/>
<dbReference type="PROSITE" id="PS01124">
    <property type="entry name" value="HTH_ARAC_FAMILY_2"/>
    <property type="match status" value="1"/>
</dbReference>
<keyword evidence="2" id="KW-0238">DNA-binding</keyword>
<dbReference type="PANTHER" id="PTHR46796">
    <property type="entry name" value="HTH-TYPE TRANSCRIPTIONAL ACTIVATOR RHAS-RELATED"/>
    <property type="match status" value="1"/>
</dbReference>
<evidence type="ECO:0000256" key="3">
    <source>
        <dbReference type="ARBA" id="ARBA00023163"/>
    </source>
</evidence>
<evidence type="ECO:0000259" key="4">
    <source>
        <dbReference type="PROSITE" id="PS01124"/>
    </source>
</evidence>
<evidence type="ECO:0000256" key="1">
    <source>
        <dbReference type="ARBA" id="ARBA00023015"/>
    </source>
</evidence>
<dbReference type="PANTHER" id="PTHR46796:SF6">
    <property type="entry name" value="ARAC SUBFAMILY"/>
    <property type="match status" value="1"/>
</dbReference>
<organism evidence="5 6">
    <name type="scientific">Devosia nanyangense</name>
    <dbReference type="NCBI Taxonomy" id="1228055"/>
    <lineage>
        <taxon>Bacteria</taxon>
        <taxon>Pseudomonadati</taxon>
        <taxon>Pseudomonadota</taxon>
        <taxon>Alphaproteobacteria</taxon>
        <taxon>Hyphomicrobiales</taxon>
        <taxon>Devosiaceae</taxon>
        <taxon>Devosia</taxon>
    </lineage>
</organism>
<protein>
    <submittedName>
        <fullName evidence="5">Helix-turn-helix transcriptional regulator</fullName>
    </submittedName>
</protein>
<dbReference type="Pfam" id="PF12833">
    <property type="entry name" value="HTH_18"/>
    <property type="match status" value="1"/>
</dbReference>
<evidence type="ECO:0000313" key="6">
    <source>
        <dbReference type="Proteomes" id="UP000782610"/>
    </source>
</evidence>
<dbReference type="EMBL" id="JACRAF010000030">
    <property type="protein sequence ID" value="MBI4922302.1"/>
    <property type="molecule type" value="Genomic_DNA"/>
</dbReference>
<keyword evidence="1" id="KW-0805">Transcription regulation</keyword>
<dbReference type="InterPro" id="IPR018062">
    <property type="entry name" value="HTH_AraC-typ_CS"/>
</dbReference>
<dbReference type="GO" id="GO:0003700">
    <property type="term" value="F:DNA-binding transcription factor activity"/>
    <property type="evidence" value="ECO:0007669"/>
    <property type="project" value="InterPro"/>
</dbReference>
<comment type="caution">
    <text evidence="5">The sequence shown here is derived from an EMBL/GenBank/DDBJ whole genome shotgun (WGS) entry which is preliminary data.</text>
</comment>
<dbReference type="Proteomes" id="UP000782610">
    <property type="component" value="Unassembled WGS sequence"/>
</dbReference>
<sequence>MRLVIHDDQKGPPGNILINVAAWTGLHVEHRQIAPGVHHCDRQVYTELAYILSGRSGLRRRAEGKLQEGLALPGTSWLAPAGTEETVLEFEGETECLIIHLSPRLLEDSALIDHGIDPARADLVYAGGFADPTLSQIGMAIRGLLGRPNQPVDRLLADGLRTALAAHLIGNYTVDRWQPPSRLPALEPRRLQRVLSYVDARLGEAISLEDLAGEACLSPYHFARLFHQAMGRPPHRYVVERRISAAQERLRTRRASMAEVALDTGFGTQANFSRVFRKVTGLTPRQYRDTQASW</sequence>
<dbReference type="InterPro" id="IPR050204">
    <property type="entry name" value="AraC_XylS_family_regulators"/>
</dbReference>
<gene>
    <name evidence="5" type="ORF">HY834_11175</name>
</gene>
<name>A0A933L3B0_9HYPH</name>
<dbReference type="SMART" id="SM00342">
    <property type="entry name" value="HTH_ARAC"/>
    <property type="match status" value="1"/>
</dbReference>
<dbReference type="SUPFAM" id="SSF46689">
    <property type="entry name" value="Homeodomain-like"/>
    <property type="match status" value="2"/>
</dbReference>
<dbReference type="Gene3D" id="1.10.10.60">
    <property type="entry name" value="Homeodomain-like"/>
    <property type="match status" value="2"/>
</dbReference>
<keyword evidence="3" id="KW-0804">Transcription</keyword>
<evidence type="ECO:0000256" key="2">
    <source>
        <dbReference type="ARBA" id="ARBA00023125"/>
    </source>
</evidence>
<proteinExistence type="predicted"/>
<evidence type="ECO:0000313" key="5">
    <source>
        <dbReference type="EMBL" id="MBI4922302.1"/>
    </source>
</evidence>